<dbReference type="OrthoDB" id="2149705at2759"/>
<reference evidence="1 2" key="1">
    <citation type="journal article" date="2021" name="Nat. Commun.">
        <title>Genetic determinants of endophytism in the Arabidopsis root mycobiome.</title>
        <authorList>
            <person name="Mesny F."/>
            <person name="Miyauchi S."/>
            <person name="Thiergart T."/>
            <person name="Pickel B."/>
            <person name="Atanasova L."/>
            <person name="Karlsson M."/>
            <person name="Huettel B."/>
            <person name="Barry K.W."/>
            <person name="Haridas S."/>
            <person name="Chen C."/>
            <person name="Bauer D."/>
            <person name="Andreopoulos W."/>
            <person name="Pangilinan J."/>
            <person name="LaButti K."/>
            <person name="Riley R."/>
            <person name="Lipzen A."/>
            <person name="Clum A."/>
            <person name="Drula E."/>
            <person name="Henrissat B."/>
            <person name="Kohler A."/>
            <person name="Grigoriev I.V."/>
            <person name="Martin F.M."/>
            <person name="Hacquard S."/>
        </authorList>
    </citation>
    <scope>NUCLEOTIDE SEQUENCE [LARGE SCALE GENOMIC DNA]</scope>
    <source>
        <strain evidence="1 2">MPI-CAGE-CH-0241</strain>
    </source>
</reference>
<name>A0A9P8VPZ6_9HYPO</name>
<dbReference type="AlphaFoldDB" id="A0A9P8VPZ6"/>
<evidence type="ECO:0000313" key="2">
    <source>
        <dbReference type="Proteomes" id="UP000777438"/>
    </source>
</evidence>
<gene>
    <name evidence="1" type="ORF">B0T10DRAFT_467434</name>
</gene>
<organism evidence="1 2">
    <name type="scientific">Thelonectria olida</name>
    <dbReference type="NCBI Taxonomy" id="1576542"/>
    <lineage>
        <taxon>Eukaryota</taxon>
        <taxon>Fungi</taxon>
        <taxon>Dikarya</taxon>
        <taxon>Ascomycota</taxon>
        <taxon>Pezizomycotina</taxon>
        <taxon>Sordariomycetes</taxon>
        <taxon>Hypocreomycetidae</taxon>
        <taxon>Hypocreales</taxon>
        <taxon>Nectriaceae</taxon>
        <taxon>Thelonectria</taxon>
    </lineage>
</organism>
<dbReference type="EMBL" id="JAGPYM010000079">
    <property type="protein sequence ID" value="KAH6869153.1"/>
    <property type="molecule type" value="Genomic_DNA"/>
</dbReference>
<accession>A0A9P8VPZ6</accession>
<proteinExistence type="predicted"/>
<sequence>MNSNIPVAYDLASIPPCSRWRLVCVQGRLPFVPQVLTAQSESLNELNVIVKLSCSPHIGNLYSLGLTFMIARRLADIGLEVSVTCDLWDRAKGEQHDINPATYQRSLRDKGKF</sequence>
<comment type="caution">
    <text evidence="1">The sequence shown here is derived from an EMBL/GenBank/DDBJ whole genome shotgun (WGS) entry which is preliminary data.</text>
</comment>
<keyword evidence="2" id="KW-1185">Reference proteome</keyword>
<protein>
    <submittedName>
        <fullName evidence="1">Uncharacterized protein</fullName>
    </submittedName>
</protein>
<evidence type="ECO:0000313" key="1">
    <source>
        <dbReference type="EMBL" id="KAH6869153.1"/>
    </source>
</evidence>
<dbReference type="Proteomes" id="UP000777438">
    <property type="component" value="Unassembled WGS sequence"/>
</dbReference>